<organism evidence="1 2">
    <name type="scientific">Winogradskyella luteola</name>
    <dbReference type="NCBI Taxonomy" id="2828330"/>
    <lineage>
        <taxon>Bacteria</taxon>
        <taxon>Pseudomonadati</taxon>
        <taxon>Bacteroidota</taxon>
        <taxon>Flavobacteriia</taxon>
        <taxon>Flavobacteriales</taxon>
        <taxon>Flavobacteriaceae</taxon>
        <taxon>Winogradskyella</taxon>
    </lineage>
</organism>
<reference evidence="1" key="1">
    <citation type="submission" date="2021-04" db="EMBL/GenBank/DDBJ databases">
        <authorList>
            <person name="Pira H."/>
            <person name="Risdian C."/>
            <person name="Wink J."/>
        </authorList>
    </citation>
    <scope>NUCLEOTIDE SEQUENCE</scope>
    <source>
        <strain evidence="1">WHY3</strain>
    </source>
</reference>
<dbReference type="AlphaFoldDB" id="A0A9X1F7Q3"/>
<sequence length="133" mass="15663">MKIRLIIPIILFCVMCTAQIKEKITTIETIEILNNNTEEAIYYFQNNWKQLRLNAVEKGYIHSFQLMESLYTEDTPFHLLLVTTYSNKEQYESRETHFAELIKATGGLKLLNDKKPSEFRKSVFTIEDAKHLE</sequence>
<dbReference type="Proteomes" id="UP001138894">
    <property type="component" value="Unassembled WGS sequence"/>
</dbReference>
<dbReference type="EMBL" id="JAGSPD010000005">
    <property type="protein sequence ID" value="MBV7268982.1"/>
    <property type="molecule type" value="Genomic_DNA"/>
</dbReference>
<gene>
    <name evidence="1" type="ORF">KCG49_07265</name>
</gene>
<protein>
    <submittedName>
        <fullName evidence="1">Uncharacterized protein</fullName>
    </submittedName>
</protein>
<proteinExistence type="predicted"/>
<keyword evidence="2" id="KW-1185">Reference proteome</keyword>
<comment type="caution">
    <text evidence="1">The sequence shown here is derived from an EMBL/GenBank/DDBJ whole genome shotgun (WGS) entry which is preliminary data.</text>
</comment>
<name>A0A9X1F7Q3_9FLAO</name>
<evidence type="ECO:0000313" key="1">
    <source>
        <dbReference type="EMBL" id="MBV7268982.1"/>
    </source>
</evidence>
<evidence type="ECO:0000313" key="2">
    <source>
        <dbReference type="Proteomes" id="UP001138894"/>
    </source>
</evidence>
<dbReference type="RefSeq" id="WP_218545529.1">
    <property type="nucleotide sequence ID" value="NZ_JAGSPD010000005.1"/>
</dbReference>
<accession>A0A9X1F7Q3</accession>